<accession>X1D5Q9</accession>
<feature type="non-terminal residue" evidence="1">
    <location>
        <position position="1"/>
    </location>
</feature>
<dbReference type="AlphaFoldDB" id="X1D5Q9"/>
<protein>
    <submittedName>
        <fullName evidence="1">Uncharacterized protein</fullName>
    </submittedName>
</protein>
<organism evidence="1">
    <name type="scientific">marine sediment metagenome</name>
    <dbReference type="NCBI Taxonomy" id="412755"/>
    <lineage>
        <taxon>unclassified sequences</taxon>
        <taxon>metagenomes</taxon>
        <taxon>ecological metagenomes</taxon>
    </lineage>
</organism>
<dbReference type="EMBL" id="BART01027321">
    <property type="protein sequence ID" value="GAG91811.1"/>
    <property type="molecule type" value="Genomic_DNA"/>
</dbReference>
<reference evidence="1" key="1">
    <citation type="journal article" date="2014" name="Front. Microbiol.">
        <title>High frequency of phylogenetically diverse reductive dehalogenase-homologous genes in deep subseafloor sedimentary metagenomes.</title>
        <authorList>
            <person name="Kawai M."/>
            <person name="Futagami T."/>
            <person name="Toyoda A."/>
            <person name="Takaki Y."/>
            <person name="Nishi S."/>
            <person name="Hori S."/>
            <person name="Arai W."/>
            <person name="Tsubouchi T."/>
            <person name="Morono Y."/>
            <person name="Uchiyama I."/>
            <person name="Ito T."/>
            <person name="Fujiyama A."/>
            <person name="Inagaki F."/>
            <person name="Takami H."/>
        </authorList>
    </citation>
    <scope>NUCLEOTIDE SEQUENCE</scope>
    <source>
        <strain evidence="1">Expedition CK06-06</strain>
    </source>
</reference>
<sequence>INIDQPGEPGKLYLKAIILNQNQKITKTYKTHDLNKLWDCCKNKVDALSEMKIDEYIIMLNRVNFPNAGIRYPSRDKDGQFSIKADIVIKLKKLLYFTLNTVDPDKEINDLI</sequence>
<evidence type="ECO:0000313" key="1">
    <source>
        <dbReference type="EMBL" id="GAG91811.1"/>
    </source>
</evidence>
<name>X1D5Q9_9ZZZZ</name>
<comment type="caution">
    <text evidence="1">The sequence shown here is derived from an EMBL/GenBank/DDBJ whole genome shotgun (WGS) entry which is preliminary data.</text>
</comment>
<gene>
    <name evidence="1" type="ORF">S01H4_48454</name>
</gene>
<proteinExistence type="predicted"/>